<proteinExistence type="predicted"/>
<dbReference type="InterPro" id="IPR012337">
    <property type="entry name" value="RNaseH-like_sf"/>
</dbReference>
<dbReference type="PANTHER" id="PTHR35004:SF6">
    <property type="entry name" value="TRANSPOSASE"/>
    <property type="match status" value="1"/>
</dbReference>
<dbReference type="NCBIfam" id="NF033577">
    <property type="entry name" value="transpos_IS481"/>
    <property type="match status" value="1"/>
</dbReference>
<dbReference type="Pfam" id="PF13683">
    <property type="entry name" value="rve_3"/>
    <property type="match status" value="1"/>
</dbReference>
<dbReference type="SUPFAM" id="SSF53098">
    <property type="entry name" value="Ribonuclease H-like"/>
    <property type="match status" value="1"/>
</dbReference>
<evidence type="ECO:0000313" key="2">
    <source>
        <dbReference type="EMBL" id="GGO41233.1"/>
    </source>
</evidence>
<feature type="domain" description="Integrase catalytic" evidence="1">
    <location>
        <begin position="165"/>
        <end position="333"/>
    </location>
</feature>
<dbReference type="InterPro" id="IPR024967">
    <property type="entry name" value="DNA-bd_IS481-type"/>
</dbReference>
<organism evidence="2 3">
    <name type="scientific">Citricoccus zhacaiensis</name>
    <dbReference type="NCBI Taxonomy" id="489142"/>
    <lineage>
        <taxon>Bacteria</taxon>
        <taxon>Bacillati</taxon>
        <taxon>Actinomycetota</taxon>
        <taxon>Actinomycetes</taxon>
        <taxon>Micrococcales</taxon>
        <taxon>Micrococcaceae</taxon>
        <taxon>Citricoccus</taxon>
    </lineage>
</organism>
<name>A0ABQ2LNW4_9MICC</name>
<dbReference type="Gene3D" id="1.10.10.10">
    <property type="entry name" value="Winged helix-like DNA-binding domain superfamily/Winged helix DNA-binding domain"/>
    <property type="match status" value="1"/>
</dbReference>
<accession>A0ABQ2LNW4</accession>
<dbReference type="InterPro" id="IPR036388">
    <property type="entry name" value="WH-like_DNA-bd_sf"/>
</dbReference>
<comment type="caution">
    <text evidence="2">The sequence shown here is derived from an EMBL/GenBank/DDBJ whole genome shotgun (WGS) entry which is preliminary data.</text>
</comment>
<reference evidence="3" key="1">
    <citation type="journal article" date="2019" name="Int. J. Syst. Evol. Microbiol.">
        <title>The Global Catalogue of Microorganisms (GCM) 10K type strain sequencing project: providing services to taxonomists for standard genome sequencing and annotation.</title>
        <authorList>
            <consortium name="The Broad Institute Genomics Platform"/>
            <consortium name="The Broad Institute Genome Sequencing Center for Infectious Disease"/>
            <person name="Wu L."/>
            <person name="Ma J."/>
        </authorList>
    </citation>
    <scope>NUCLEOTIDE SEQUENCE [LARGE SCALE GENOMIC DNA]</scope>
    <source>
        <strain evidence="3">CGMCC 1.7064</strain>
    </source>
</reference>
<dbReference type="EMBL" id="BMLQ01000001">
    <property type="protein sequence ID" value="GGO41233.1"/>
    <property type="molecule type" value="Genomic_DNA"/>
</dbReference>
<evidence type="ECO:0000313" key="3">
    <source>
        <dbReference type="Proteomes" id="UP000642509"/>
    </source>
</evidence>
<sequence length="333" mass="37354">MWLVEGCTNTQEAPVSHRNARLTVHGRRLIVQRHQDRMRPPHIAAAMGVSRQCVYKWIGRYAAEGETGLADRSSRPHTMPTKTTAWAEERVVAARRQHRAGPAVLAPLTGVPARTISRILTRHQIPPLDRCDPLTGDVIRSSKVTAVRYERARPGELVHVDVKKLGKIPDGGGWRAHGRSEQVRGRGIGYDYVHSMVDDHSRLAYSEVLPDEQGGTCAGFLIRAAAYFADQGITRIERVITDNAFAYRKSTAFHQACVKLGAVQKFIKAHCPWQNGKVERFNRTLATEWAYRQVYTSNDERQAALAPWLKYYNTERSHSALGGHPPTNRLSPT</sequence>
<gene>
    <name evidence="2" type="ORF">GCM10010977_04870</name>
</gene>
<dbReference type="InterPro" id="IPR047656">
    <property type="entry name" value="IS481-like_transpos"/>
</dbReference>
<dbReference type="InterPro" id="IPR009057">
    <property type="entry name" value="Homeodomain-like_sf"/>
</dbReference>
<dbReference type="PANTHER" id="PTHR35004">
    <property type="entry name" value="TRANSPOSASE RV3428C-RELATED"/>
    <property type="match status" value="1"/>
</dbReference>
<keyword evidence="3" id="KW-1185">Reference proteome</keyword>
<dbReference type="Pfam" id="PF13011">
    <property type="entry name" value="LZ_Tnp_IS481"/>
    <property type="match status" value="1"/>
</dbReference>
<dbReference type="Gene3D" id="3.30.420.10">
    <property type="entry name" value="Ribonuclease H-like superfamily/Ribonuclease H"/>
    <property type="match status" value="1"/>
</dbReference>
<dbReference type="PROSITE" id="PS50994">
    <property type="entry name" value="INTEGRASE"/>
    <property type="match status" value="1"/>
</dbReference>
<dbReference type="SUPFAM" id="SSF46689">
    <property type="entry name" value="Homeodomain-like"/>
    <property type="match status" value="1"/>
</dbReference>
<protein>
    <submittedName>
        <fullName evidence="2">IS481 family transposase</fullName>
    </submittedName>
</protein>
<dbReference type="InterPro" id="IPR036397">
    <property type="entry name" value="RNaseH_sf"/>
</dbReference>
<evidence type="ECO:0000259" key="1">
    <source>
        <dbReference type="PROSITE" id="PS50994"/>
    </source>
</evidence>
<dbReference type="InterPro" id="IPR001584">
    <property type="entry name" value="Integrase_cat-core"/>
</dbReference>
<dbReference type="Proteomes" id="UP000642509">
    <property type="component" value="Unassembled WGS sequence"/>
</dbReference>